<evidence type="ECO:0000256" key="1">
    <source>
        <dbReference type="SAM" id="Phobius"/>
    </source>
</evidence>
<keyword evidence="1" id="KW-0472">Membrane</keyword>
<accession>A0ABN3UBC9</accession>
<evidence type="ECO:0008006" key="4">
    <source>
        <dbReference type="Google" id="ProtNLM"/>
    </source>
</evidence>
<reference evidence="2 3" key="1">
    <citation type="journal article" date="2019" name="Int. J. Syst. Evol. Microbiol.">
        <title>The Global Catalogue of Microorganisms (GCM) 10K type strain sequencing project: providing services to taxonomists for standard genome sequencing and annotation.</title>
        <authorList>
            <consortium name="The Broad Institute Genomics Platform"/>
            <consortium name="The Broad Institute Genome Sequencing Center for Infectious Disease"/>
            <person name="Wu L."/>
            <person name="Ma J."/>
        </authorList>
    </citation>
    <scope>NUCLEOTIDE SEQUENCE [LARGE SCALE GENOMIC DNA]</scope>
    <source>
        <strain evidence="2 3">JCM 8201</strain>
    </source>
</reference>
<keyword evidence="1" id="KW-1133">Transmembrane helix</keyword>
<keyword evidence="1" id="KW-0812">Transmembrane</keyword>
<protein>
    <recommendedName>
        <fullName evidence="4">LPXTG-motif cell wall-anchored protein</fullName>
    </recommendedName>
</protein>
<organism evidence="2 3">
    <name type="scientific">Actinocorallia aurantiaca</name>
    <dbReference type="NCBI Taxonomy" id="46204"/>
    <lineage>
        <taxon>Bacteria</taxon>
        <taxon>Bacillati</taxon>
        <taxon>Actinomycetota</taxon>
        <taxon>Actinomycetes</taxon>
        <taxon>Streptosporangiales</taxon>
        <taxon>Thermomonosporaceae</taxon>
        <taxon>Actinocorallia</taxon>
    </lineage>
</organism>
<keyword evidence="3" id="KW-1185">Reference proteome</keyword>
<sequence>MNSVRGATGLCAGVRPLPDAAPLPPADATSVTIGPTPAQSPGWWWLAAGATLTVLAIGAVTVTLKRRKTG</sequence>
<proteinExistence type="predicted"/>
<gene>
    <name evidence="2" type="ORF">GCM10010439_34750</name>
</gene>
<evidence type="ECO:0000313" key="3">
    <source>
        <dbReference type="Proteomes" id="UP001501842"/>
    </source>
</evidence>
<dbReference type="EMBL" id="BAAATZ010000012">
    <property type="protein sequence ID" value="GAA2727849.1"/>
    <property type="molecule type" value="Genomic_DNA"/>
</dbReference>
<name>A0ABN3UBC9_9ACTN</name>
<evidence type="ECO:0000313" key="2">
    <source>
        <dbReference type="EMBL" id="GAA2727849.1"/>
    </source>
</evidence>
<feature type="transmembrane region" description="Helical" evidence="1">
    <location>
        <begin position="43"/>
        <end position="64"/>
    </location>
</feature>
<dbReference type="Proteomes" id="UP001501842">
    <property type="component" value="Unassembled WGS sequence"/>
</dbReference>
<comment type="caution">
    <text evidence="2">The sequence shown here is derived from an EMBL/GenBank/DDBJ whole genome shotgun (WGS) entry which is preliminary data.</text>
</comment>